<dbReference type="FunFam" id="1.20.58.530:FF:000002">
    <property type="entry name" value="Class V myosin"/>
    <property type="match status" value="1"/>
</dbReference>
<feature type="coiled-coil region" evidence="16">
    <location>
        <begin position="1090"/>
        <end position="1191"/>
    </location>
</feature>
<dbReference type="Gene3D" id="1.20.5.190">
    <property type="match status" value="3"/>
</dbReference>
<keyword evidence="5" id="KW-0677">Repeat</keyword>
<comment type="subcellular location">
    <subcellularLocation>
        <location evidence="1">Cytoplasm</location>
    </subcellularLocation>
</comment>
<dbReference type="Ensembl" id="ENSCCRT00010078849.1">
    <property type="protein sequence ID" value="ENSCCRP00010071339.1"/>
    <property type="gene ID" value="ENSCCRG00010020039.1"/>
</dbReference>
<evidence type="ECO:0000256" key="12">
    <source>
        <dbReference type="ARBA" id="ARBA00023203"/>
    </source>
</evidence>
<dbReference type="InterPro" id="IPR001609">
    <property type="entry name" value="Myosin_head_motor_dom-like"/>
</dbReference>
<dbReference type="Gene3D" id="3.30.70.1590">
    <property type="match status" value="1"/>
</dbReference>
<evidence type="ECO:0000256" key="11">
    <source>
        <dbReference type="ARBA" id="ARBA00023175"/>
    </source>
</evidence>
<feature type="domain" description="Dilute" evidence="18">
    <location>
        <begin position="1382"/>
        <end position="1662"/>
    </location>
</feature>
<reference evidence="21" key="2">
    <citation type="submission" date="2025-09" db="UniProtKB">
        <authorList>
            <consortium name="Ensembl"/>
        </authorList>
    </citation>
    <scope>IDENTIFICATION</scope>
</reference>
<feature type="binding site" evidence="15">
    <location>
        <begin position="162"/>
        <end position="169"/>
    </location>
    <ligand>
        <name>ATP</name>
        <dbReference type="ChEBI" id="CHEBI:30616"/>
    </ligand>
</feature>
<dbReference type="GO" id="GO:0005524">
    <property type="term" value="F:ATP binding"/>
    <property type="evidence" value="ECO:0007669"/>
    <property type="project" value="UniProtKB-UniRule"/>
</dbReference>
<feature type="domain" description="Myosin N-terminal SH3-like" evidence="20">
    <location>
        <begin position="7"/>
        <end position="59"/>
    </location>
</feature>
<dbReference type="GO" id="GO:0016459">
    <property type="term" value="C:myosin complex"/>
    <property type="evidence" value="ECO:0007669"/>
    <property type="project" value="UniProtKB-KW"/>
</dbReference>
<dbReference type="GO" id="GO:0000146">
    <property type="term" value="F:microfilament motor activity"/>
    <property type="evidence" value="ECO:0007669"/>
    <property type="project" value="TreeGrafter"/>
</dbReference>
<evidence type="ECO:0000256" key="5">
    <source>
        <dbReference type="ARBA" id="ARBA00022737"/>
    </source>
</evidence>
<organism evidence="21 22">
    <name type="scientific">Cyprinus carpio</name>
    <name type="common">Common carp</name>
    <dbReference type="NCBI Taxonomy" id="7962"/>
    <lineage>
        <taxon>Eukaryota</taxon>
        <taxon>Metazoa</taxon>
        <taxon>Chordata</taxon>
        <taxon>Craniata</taxon>
        <taxon>Vertebrata</taxon>
        <taxon>Euteleostomi</taxon>
        <taxon>Actinopterygii</taxon>
        <taxon>Neopterygii</taxon>
        <taxon>Teleostei</taxon>
        <taxon>Ostariophysi</taxon>
        <taxon>Cypriniformes</taxon>
        <taxon>Cyprinidae</taxon>
        <taxon>Cyprininae</taxon>
        <taxon>Cyprinus</taxon>
    </lineage>
</organism>
<keyword evidence="22" id="KW-1185">Reference proteome</keyword>
<dbReference type="Proteomes" id="UP000694427">
    <property type="component" value="Unplaced"/>
</dbReference>
<keyword evidence="11 15" id="KW-0505">Motor protein</keyword>
<dbReference type="GO" id="GO:0051015">
    <property type="term" value="F:actin filament binding"/>
    <property type="evidence" value="ECO:0007669"/>
    <property type="project" value="TreeGrafter"/>
</dbReference>
<dbReference type="FunFam" id="1.20.5.190:FF:000001">
    <property type="entry name" value="unconventional myosin-Va"/>
    <property type="match status" value="1"/>
</dbReference>
<proteinExistence type="inferred from homology"/>
<dbReference type="Gene3D" id="1.10.10.820">
    <property type="match status" value="1"/>
</dbReference>
<dbReference type="Gene3D" id="1.20.120.720">
    <property type="entry name" value="Myosin VI head, motor domain, U50 subdomain"/>
    <property type="match status" value="1"/>
</dbReference>
<dbReference type="Gene3D" id="3.40.850.10">
    <property type="entry name" value="Kinesin motor domain"/>
    <property type="match status" value="1"/>
</dbReference>
<dbReference type="InterPro" id="IPR027417">
    <property type="entry name" value="P-loop_NTPase"/>
</dbReference>
<dbReference type="SUPFAM" id="SSF52540">
    <property type="entry name" value="P-loop containing nucleoside triphosphate hydrolases"/>
    <property type="match status" value="2"/>
</dbReference>
<dbReference type="InterPro" id="IPR036961">
    <property type="entry name" value="Kinesin_motor_dom_sf"/>
</dbReference>
<evidence type="ECO:0000256" key="14">
    <source>
        <dbReference type="ARBA" id="ARBA00068038"/>
    </source>
</evidence>
<dbReference type="FunFam" id="1.20.120.720:FF:000016">
    <property type="entry name" value="Myosin VB"/>
    <property type="match status" value="1"/>
</dbReference>
<evidence type="ECO:0000256" key="15">
    <source>
        <dbReference type="PROSITE-ProRule" id="PRU00782"/>
    </source>
</evidence>
<keyword evidence="6 15" id="KW-0547">Nucleotide-binding</keyword>
<dbReference type="Pfam" id="PF00063">
    <property type="entry name" value="Myosin_head"/>
    <property type="match status" value="1"/>
</dbReference>
<dbReference type="SMART" id="SM01132">
    <property type="entry name" value="DIL"/>
    <property type="match status" value="1"/>
</dbReference>
<dbReference type="InterPro" id="IPR002710">
    <property type="entry name" value="Dilute_dom"/>
</dbReference>
<reference evidence="21" key="1">
    <citation type="submission" date="2025-08" db="UniProtKB">
        <authorList>
            <consortium name="Ensembl"/>
        </authorList>
    </citation>
    <scope>IDENTIFICATION</scope>
</reference>
<sequence>LFCIQLYSYTRVWIPDPEEVWKPAEIIKDYKEGDTVLHLKLEDESTLEYSIGPKDHALPFLRNPDILVGENDLTALSYLHEPAVLHNLKVRFLESNHIYTYCGIVLVAINPYEQLQIYGEEVINAYSGQNMGDMDPHIFAVAEEAYKQMARDEKNQSIIVSGESGAGKTVSAKYAMRFFATVGGSANDTSVEEKVLASSPIMEAIGNAKTTRNDNSSRFGKYIQIGFDRRYHIIGANMRTYLLEKSRVVFQAEEERNYHIFYQLCASSSLPEFKDLTLTSAEDFTYTSLGENIFIEGVNDAEDLVKTKEALTMLGVKEIHQVSIFKVIASILHLGNVGIVSERDGESCHINRDDTHLHHFCRLLGIEQEQMEHWLCRRKLVTTAETYVKNVSYAQAVNARDALAKHIYAHLFDWIVEHINKALHTSTKQHSFIGVLDIYGFETFEINSFEQFCINYANEKLQQQFNSHVFKLEQEEYMKEQIPWTLIDFYDNQPCIDLIEAKLGILDLLDEECKVPKGTDQNWAQKLYSKHSKSGHFEKPRMSNRSFIVVHFADKVEYQCDGFLEKNRDTVYEEQINILKASQVSTVYFFKTSKINVRAAKPAPKGHNREHRKTVGTQFRNSLHLLMDTLNATTPHYVRCIKPNDFKESFVFDSRRAVQQLRACGVLETIRISAAGYPSRWTYPDFFSRYRVLMTKKDMTIGDKKQVCKNLLETLIKDPDKFQFGKTKIFFRAGQVAYLEKLRADKFRFACINIQKTVRGWLQRIRYRKIRKSAITLQRYGRGYLARRYAEMLRLTRAALICQKQYRMVRVRREYLRTRRAVITIQAFARGMFIRRLYQEFLLHHKAMIIQKTIRGWLVRKKYLRARYAAIVIQCFYRRVRAKRQLKQLKIEARSAEHLKNLSVGMENKIVQLQKKMDNQYKTQNEQLVVTNTALGSEVTKLQKEVETLRSRQTAGTQVTSLQEELEKLRAELQEANAQKKQIEEEFSNEKQGLEQVRKDAQRTSSQGGDVSQKEIRLQVELDEERQRYQNLVKEYSRLEQRYENLQEDMSSTKVCFLLLSSSLGSDSNYPSINMSEMGIEKAAMDLSVFMKLQKRVRELEQERKRLQTNLEKVEELSKHKACAFRQELETENKKLKNDLNELRKAVADKASDNNSSNELQEGYNLLLNQLKAANEELDVRKEEVLMLKTQIVNSTRHLHPLIPYCGMFVFRLLEAQLQTQSRQHKDELEALHTQIELLKDNLEKKQEMLDHFSTLSPEALVEFSVQQEITRLTNENLVRPYLRYNLLYVSIFFLGGGEGGATKSRPELTRQVTVQRKEKDFEGMLEYYKDDEALLVKTLITDMKPNAVSATVPCLPAYILFMCIRHADYINDDQKVHSLLTANINAIKKVLKRNNDDFEMTSFWLANTSRLLHCLKQYSGDEAFMTQNTAKQNEHCLKNFDLAEYRQVLSDLSIQIYQQLVRVAEGIMQPMIVSAMLESESIPSLAGVKPMGYRNRSSSLDCESGGPVGYTLQALIKQLGQFYTIMADHGLDPEISQQVVRQLFYSINAVTLNNLLLRKDVCSWSTGMQLRYNISQLEEWLRGKNLHQSGAVATLEPVIQAAQLLQVKKKTSQDAEAICSLCTALSLQQIVKILNLYTPLNEFEERVTVSFIREIQNRLQDRIENNQLLVDTKYTFPVLFPYTPSALSLETVHIPASLSLDFLTRV</sequence>
<feature type="coiled-coil region" evidence="16">
    <location>
        <begin position="1215"/>
        <end position="1249"/>
    </location>
</feature>
<evidence type="ECO:0000313" key="22">
    <source>
        <dbReference type="Proteomes" id="UP000694427"/>
    </source>
</evidence>
<evidence type="ECO:0000256" key="1">
    <source>
        <dbReference type="ARBA" id="ARBA00004496"/>
    </source>
</evidence>
<dbReference type="Pfam" id="PF01843">
    <property type="entry name" value="DIL"/>
    <property type="match status" value="1"/>
</dbReference>
<dbReference type="GO" id="GO:0016020">
    <property type="term" value="C:membrane"/>
    <property type="evidence" value="ECO:0007669"/>
    <property type="project" value="TreeGrafter"/>
</dbReference>
<evidence type="ECO:0000256" key="4">
    <source>
        <dbReference type="ARBA" id="ARBA00022553"/>
    </source>
</evidence>
<keyword evidence="8" id="KW-0112">Calmodulin-binding</keyword>
<evidence type="ECO:0000256" key="16">
    <source>
        <dbReference type="SAM" id="Coils"/>
    </source>
</evidence>
<dbReference type="InterPro" id="IPR058662">
    <property type="entry name" value="Myo5a/b_dom"/>
</dbReference>
<dbReference type="GO" id="GO:0048731">
    <property type="term" value="P:system development"/>
    <property type="evidence" value="ECO:0007669"/>
    <property type="project" value="UniProtKB-ARBA"/>
</dbReference>
<evidence type="ECO:0000313" key="21">
    <source>
        <dbReference type="Ensembl" id="ENSCCRP00010071339.1"/>
    </source>
</evidence>
<dbReference type="GO" id="GO:0005516">
    <property type="term" value="F:calmodulin binding"/>
    <property type="evidence" value="ECO:0007669"/>
    <property type="project" value="UniProtKB-KW"/>
</dbReference>
<evidence type="ECO:0000256" key="8">
    <source>
        <dbReference type="ARBA" id="ARBA00022860"/>
    </source>
</evidence>
<comment type="similarity">
    <text evidence="2 15">Belongs to the TRAFAC class myosin-kinesin ATPase superfamily. Myosin family.</text>
</comment>
<dbReference type="SMART" id="SM00015">
    <property type="entry name" value="IQ"/>
    <property type="match status" value="6"/>
</dbReference>
<dbReference type="FunFam" id="1.20.5.190:FF:000006">
    <property type="entry name" value="Myosin VA"/>
    <property type="match status" value="1"/>
</dbReference>
<dbReference type="GO" id="GO:0098685">
    <property type="term" value="C:Schaffer collateral - CA1 synapse"/>
    <property type="evidence" value="ECO:0007669"/>
    <property type="project" value="UniProtKB-ARBA"/>
</dbReference>
<evidence type="ECO:0000256" key="10">
    <source>
        <dbReference type="ARBA" id="ARBA00023123"/>
    </source>
</evidence>
<keyword evidence="7 15" id="KW-0067">ATP-binding</keyword>
<evidence type="ECO:0000256" key="9">
    <source>
        <dbReference type="ARBA" id="ARBA00023054"/>
    </source>
</evidence>
<evidence type="ECO:0000256" key="17">
    <source>
        <dbReference type="SAM" id="MobiDB-lite"/>
    </source>
</evidence>
<dbReference type="CDD" id="cd15477">
    <property type="entry name" value="Myo5b_CBD"/>
    <property type="match status" value="1"/>
</dbReference>
<dbReference type="PROSITE" id="PS50096">
    <property type="entry name" value="IQ"/>
    <property type="match status" value="5"/>
</dbReference>
<dbReference type="CDD" id="cd01380">
    <property type="entry name" value="MYSc_Myo5"/>
    <property type="match status" value="1"/>
</dbReference>
<evidence type="ECO:0000256" key="6">
    <source>
        <dbReference type="ARBA" id="ARBA00022741"/>
    </source>
</evidence>
<dbReference type="PRINTS" id="PR00193">
    <property type="entry name" value="MYOSINHEAVY"/>
</dbReference>
<dbReference type="GO" id="GO:0005737">
    <property type="term" value="C:cytoplasm"/>
    <property type="evidence" value="ECO:0007669"/>
    <property type="project" value="UniProtKB-SubCell"/>
</dbReference>
<feature type="region of interest" description="Actin-binding" evidence="15">
    <location>
        <begin position="623"/>
        <end position="645"/>
    </location>
</feature>
<evidence type="ECO:0000259" key="18">
    <source>
        <dbReference type="PROSITE" id="PS51126"/>
    </source>
</evidence>
<dbReference type="SMART" id="SM00242">
    <property type="entry name" value="MYSc"/>
    <property type="match status" value="1"/>
</dbReference>
<evidence type="ECO:0000256" key="3">
    <source>
        <dbReference type="ARBA" id="ARBA00022490"/>
    </source>
</evidence>
<dbReference type="PROSITE" id="PS51456">
    <property type="entry name" value="MYOSIN_MOTOR"/>
    <property type="match status" value="1"/>
</dbReference>
<dbReference type="InterPro" id="IPR036103">
    <property type="entry name" value="MYSc_Myo5"/>
</dbReference>
<keyword evidence="10 15" id="KW-0518">Myosin</keyword>
<dbReference type="FunFam" id="3.30.70.1590:FF:000003">
    <property type="entry name" value="Myosin-Va isoform 1"/>
    <property type="match status" value="1"/>
</dbReference>
<dbReference type="PROSITE" id="PS51844">
    <property type="entry name" value="SH3_LIKE"/>
    <property type="match status" value="1"/>
</dbReference>
<evidence type="ECO:0000256" key="13">
    <source>
        <dbReference type="ARBA" id="ARBA00058661"/>
    </source>
</evidence>
<dbReference type="InterPro" id="IPR004009">
    <property type="entry name" value="SH3_Myosin"/>
</dbReference>
<keyword evidence="3" id="KW-0963">Cytoplasm</keyword>
<dbReference type="InterPro" id="IPR000048">
    <property type="entry name" value="IQ_motif_EF-hand-BS"/>
</dbReference>
<comment type="function">
    <text evidence="13">May be involved in vesicular trafficking via its association with the CART complex. The CART complex is necessary for efficient transferrin receptor recycling but not for EGFR degradation. Required in a complex with RAB11A and RAB11FIP2 for the transport of NPC1L1 to the plasma membrane. Together with RAB11A participates in CFTR trafficking to the plasma membrane and TF (transferrin) recycling in nonpolarized cells. Together with RAB11A and RAB8A participates in epithelial cell polarization. Together with RAB25 regulates transcytosis. Required for proper localization of bile salt export pump ABCB11 at the apical/canalicular plasma membrane of hepatocytes.</text>
</comment>
<dbReference type="GO" id="GO:0007015">
    <property type="term" value="P:actin filament organization"/>
    <property type="evidence" value="ECO:0007669"/>
    <property type="project" value="TreeGrafter"/>
</dbReference>
<evidence type="ECO:0000259" key="20">
    <source>
        <dbReference type="PROSITE" id="PS51844"/>
    </source>
</evidence>
<dbReference type="PROSITE" id="PS51126">
    <property type="entry name" value="DILUTE"/>
    <property type="match status" value="1"/>
</dbReference>
<protein>
    <recommendedName>
        <fullName evidence="14">Unconventional myosin-Vb</fullName>
    </recommendedName>
</protein>
<evidence type="ECO:0000256" key="7">
    <source>
        <dbReference type="ARBA" id="ARBA00022840"/>
    </source>
</evidence>
<dbReference type="FunFam" id="1.10.10.820:FF:000001">
    <property type="entry name" value="Myosin heavy chain"/>
    <property type="match status" value="1"/>
</dbReference>
<keyword evidence="12 15" id="KW-0009">Actin-binding</keyword>
<feature type="region of interest" description="Disordered" evidence="17">
    <location>
        <begin position="980"/>
        <end position="1013"/>
    </location>
</feature>
<dbReference type="InterPro" id="IPR037990">
    <property type="entry name" value="Myo5b_CBD"/>
</dbReference>
<feature type="compositionally biased region" description="Basic and acidic residues" evidence="17">
    <location>
        <begin position="981"/>
        <end position="1002"/>
    </location>
</feature>
<dbReference type="Gene3D" id="1.20.58.530">
    <property type="match status" value="1"/>
</dbReference>
<evidence type="ECO:0000256" key="2">
    <source>
        <dbReference type="ARBA" id="ARBA00008314"/>
    </source>
</evidence>
<keyword evidence="4" id="KW-0597">Phosphoprotein</keyword>
<accession>A0A8C1M2D7</accession>
<keyword evidence="9 16" id="KW-0175">Coiled coil</keyword>
<feature type="domain" description="Myosin motor" evidence="19">
    <location>
        <begin position="68"/>
        <end position="744"/>
    </location>
</feature>
<name>A0A8C1M2D7_CYPCA</name>
<evidence type="ECO:0000259" key="19">
    <source>
        <dbReference type="PROSITE" id="PS51456"/>
    </source>
</evidence>
<dbReference type="PANTHER" id="PTHR13140">
    <property type="entry name" value="MYOSIN"/>
    <property type="match status" value="1"/>
</dbReference>
<dbReference type="Pfam" id="PF00612">
    <property type="entry name" value="IQ"/>
    <property type="match status" value="5"/>
</dbReference>
<dbReference type="Pfam" id="PF25966">
    <property type="entry name" value="Myo5a"/>
    <property type="match status" value="1"/>
</dbReference>
<dbReference type="PANTHER" id="PTHR13140:SF356">
    <property type="entry name" value="UNCONVENTIONAL MYOSIN-VB"/>
    <property type="match status" value="1"/>
</dbReference>